<dbReference type="Gene3D" id="1.10.287.70">
    <property type="match status" value="1"/>
</dbReference>
<dbReference type="Pfam" id="PF07885">
    <property type="entry name" value="Ion_trans_2"/>
    <property type="match status" value="1"/>
</dbReference>
<dbReference type="SUPFAM" id="SSF81324">
    <property type="entry name" value="Voltage-gated potassium channels"/>
    <property type="match status" value="1"/>
</dbReference>
<dbReference type="STRING" id="917.SAMN05216326_10486"/>
<feature type="domain" description="Potassium channel" evidence="2">
    <location>
        <begin position="65"/>
        <end position="135"/>
    </location>
</feature>
<feature type="transmembrane region" description="Helical" evidence="1">
    <location>
        <begin position="91"/>
        <end position="110"/>
    </location>
</feature>
<dbReference type="InterPro" id="IPR013099">
    <property type="entry name" value="K_chnl_dom"/>
</dbReference>
<feature type="transmembrane region" description="Helical" evidence="1">
    <location>
        <begin position="44"/>
        <end position="71"/>
    </location>
</feature>
<keyword evidence="1" id="KW-1133">Transmembrane helix</keyword>
<evidence type="ECO:0000313" key="4">
    <source>
        <dbReference type="Proteomes" id="UP000199459"/>
    </source>
</evidence>
<organism evidence="3 4">
    <name type="scientific">Nitrosomonas marina</name>
    <dbReference type="NCBI Taxonomy" id="917"/>
    <lineage>
        <taxon>Bacteria</taxon>
        <taxon>Pseudomonadati</taxon>
        <taxon>Pseudomonadota</taxon>
        <taxon>Betaproteobacteria</taxon>
        <taxon>Nitrosomonadales</taxon>
        <taxon>Nitrosomonadaceae</taxon>
        <taxon>Nitrosomonas</taxon>
    </lineage>
</organism>
<name>A0A1H8BWP2_9PROT</name>
<protein>
    <submittedName>
        <fullName evidence="3">Ion channel</fullName>
    </submittedName>
</protein>
<reference evidence="3 4" key="1">
    <citation type="submission" date="2016-10" db="EMBL/GenBank/DDBJ databases">
        <authorList>
            <person name="de Groot N.N."/>
        </authorList>
    </citation>
    <scope>NUCLEOTIDE SEQUENCE [LARGE SCALE GENOMIC DNA]</scope>
    <source>
        <strain evidence="3 4">Nm22</strain>
    </source>
</reference>
<evidence type="ECO:0000256" key="1">
    <source>
        <dbReference type="SAM" id="Phobius"/>
    </source>
</evidence>
<evidence type="ECO:0000313" key="3">
    <source>
        <dbReference type="EMBL" id="SEM86564.1"/>
    </source>
</evidence>
<proteinExistence type="predicted"/>
<dbReference type="OrthoDB" id="9813518at2"/>
<dbReference type="RefSeq" id="WP_090627922.1">
    <property type="nucleotide sequence ID" value="NZ_FOCP01000003.1"/>
</dbReference>
<dbReference type="EMBL" id="FOCP01000003">
    <property type="protein sequence ID" value="SEM86564.1"/>
    <property type="molecule type" value="Genomic_DNA"/>
</dbReference>
<keyword evidence="1" id="KW-0472">Membrane</keyword>
<feature type="transmembrane region" description="Helical" evidence="1">
    <location>
        <begin position="12"/>
        <end position="32"/>
    </location>
</feature>
<sequence>MYEYTDHLSALFISSAIVICCVVLHYEALRLLGHAVGFHVHKRIGMLIVMLGLLAAHVIEIILFAVGYMIMHVLLDLGHITNLDSGNLLDYIYYSSVVYTTVGFGDLLPVGAVRMLSAAEGLVGLAMITWSASFTFLAMKHFWPHPMEESQKPTKD</sequence>
<evidence type="ECO:0000259" key="2">
    <source>
        <dbReference type="Pfam" id="PF07885"/>
    </source>
</evidence>
<dbReference type="Proteomes" id="UP000199459">
    <property type="component" value="Unassembled WGS sequence"/>
</dbReference>
<accession>A0A1H8BWP2</accession>
<keyword evidence="1" id="KW-0812">Transmembrane</keyword>
<dbReference type="AlphaFoldDB" id="A0A1H8BWP2"/>
<feature type="transmembrane region" description="Helical" evidence="1">
    <location>
        <begin position="122"/>
        <end position="143"/>
    </location>
</feature>
<gene>
    <name evidence="3" type="ORF">SAMN05216325_103121</name>
</gene>